<evidence type="ECO:0000313" key="15">
    <source>
        <dbReference type="Proteomes" id="UP000186524"/>
    </source>
</evidence>
<dbReference type="InterPro" id="IPR036052">
    <property type="entry name" value="TrpB-like_PALP_sf"/>
</dbReference>
<evidence type="ECO:0000256" key="10">
    <source>
        <dbReference type="ARBA" id="ARBA00023239"/>
    </source>
</evidence>
<dbReference type="Pfam" id="PF00291">
    <property type="entry name" value="PALP"/>
    <property type="match status" value="1"/>
</dbReference>
<dbReference type="AlphaFoldDB" id="A0A1Q5P363"/>
<dbReference type="EC" id="4.2.1.20" evidence="12"/>
<evidence type="ECO:0000259" key="13">
    <source>
        <dbReference type="Pfam" id="PF00291"/>
    </source>
</evidence>
<feature type="modified residue" description="N6-(pyridoxal phosphate)lysine" evidence="12">
    <location>
        <position position="93"/>
    </location>
</feature>
<evidence type="ECO:0000256" key="9">
    <source>
        <dbReference type="ARBA" id="ARBA00023141"/>
    </source>
</evidence>
<dbReference type="GO" id="GO:0004834">
    <property type="term" value="F:tryptophan synthase activity"/>
    <property type="evidence" value="ECO:0007669"/>
    <property type="project" value="UniProtKB-UniRule"/>
</dbReference>
<sequence>MSNVYNQPDAKGHYGEYGGRYVPESLMRAVKELEEAYESAMVDESFLAELNHYLTDYVGRENPLYFAENLTKEAGGAKIYLKREDLNHTGAHKINNTIGQALLAVRMGKRKVVAETGAGQHGVATATVCALLNLDCVIFMGEEDIRRQELNVFRMELLGARVESVSQGSGTLKDAVNEALRYWVTNVEDTHYIMGSVLGPHPFPQIVRDFQAVIGNETKRQLQEKEGRLPDAVVACIGGGSNAMGMFYPFIEDESVKMYGVEAAGSGVDTDKHAASMTMGSVGVLHGSKMYLLQDEAGQIQEAHSISAGLDYPGVGPEHSFLKDSGRVIYEHITDEEALEGFKVLTKTEGIIPALESSHAIAYALKLAKTMKEDEIIAICLSGRGDKDVAQIKERFEREGQK</sequence>
<dbReference type="PROSITE" id="PS00168">
    <property type="entry name" value="TRP_SYNTHASE_BETA"/>
    <property type="match status" value="1"/>
</dbReference>
<evidence type="ECO:0000256" key="5">
    <source>
        <dbReference type="ARBA" id="ARBA00011270"/>
    </source>
</evidence>
<dbReference type="FunFam" id="3.40.50.1100:FF:000001">
    <property type="entry name" value="Tryptophan synthase beta chain"/>
    <property type="match status" value="1"/>
</dbReference>
<evidence type="ECO:0000313" key="14">
    <source>
        <dbReference type="EMBL" id="OKL36628.1"/>
    </source>
</evidence>
<comment type="function">
    <text evidence="2 12">The beta subunit is responsible for the synthesis of L-tryptophan from indole and L-serine.</text>
</comment>
<evidence type="ECO:0000256" key="11">
    <source>
        <dbReference type="ARBA" id="ARBA00049047"/>
    </source>
</evidence>
<dbReference type="NCBIfam" id="TIGR00263">
    <property type="entry name" value="trpB"/>
    <property type="match status" value="1"/>
</dbReference>
<dbReference type="HAMAP" id="MF_00133">
    <property type="entry name" value="Trp_synth_beta"/>
    <property type="match status" value="1"/>
</dbReference>
<comment type="caution">
    <text evidence="14">The sequence shown here is derived from an EMBL/GenBank/DDBJ whole genome shotgun (WGS) entry which is preliminary data.</text>
</comment>
<feature type="domain" description="Tryptophan synthase beta chain-like PALP" evidence="13">
    <location>
        <begin position="60"/>
        <end position="383"/>
    </location>
</feature>
<dbReference type="UniPathway" id="UPA00035">
    <property type="reaction ID" value="UER00044"/>
</dbReference>
<comment type="similarity">
    <text evidence="4 12">Belongs to the TrpB family.</text>
</comment>
<dbReference type="OrthoDB" id="9766131at2"/>
<dbReference type="STRING" id="1714354.BLL40_07780"/>
<organism evidence="14 15">
    <name type="scientific">Domibacillus mangrovi</name>
    <dbReference type="NCBI Taxonomy" id="1714354"/>
    <lineage>
        <taxon>Bacteria</taxon>
        <taxon>Bacillati</taxon>
        <taxon>Bacillota</taxon>
        <taxon>Bacilli</taxon>
        <taxon>Bacillales</taxon>
        <taxon>Bacillaceae</taxon>
        <taxon>Domibacillus</taxon>
    </lineage>
</organism>
<gene>
    <name evidence="12" type="primary">trpB</name>
    <name evidence="14" type="ORF">BLL40_07780</name>
</gene>
<dbReference type="InterPro" id="IPR006654">
    <property type="entry name" value="Trp_synth_beta"/>
</dbReference>
<comment type="catalytic activity">
    <reaction evidence="11 12">
        <text>(1S,2R)-1-C-(indol-3-yl)glycerol 3-phosphate + L-serine = D-glyceraldehyde 3-phosphate + L-tryptophan + H2O</text>
        <dbReference type="Rhea" id="RHEA:10532"/>
        <dbReference type="ChEBI" id="CHEBI:15377"/>
        <dbReference type="ChEBI" id="CHEBI:33384"/>
        <dbReference type="ChEBI" id="CHEBI:57912"/>
        <dbReference type="ChEBI" id="CHEBI:58866"/>
        <dbReference type="ChEBI" id="CHEBI:59776"/>
        <dbReference type="EC" id="4.2.1.20"/>
    </reaction>
</comment>
<reference evidence="14 15" key="1">
    <citation type="submission" date="2016-12" db="EMBL/GenBank/DDBJ databases">
        <title>Domibacillus sp. SAOS 44 whole genome sequencing.</title>
        <authorList>
            <person name="Verma A."/>
            <person name="Krishnamurthi S."/>
        </authorList>
    </citation>
    <scope>NUCLEOTIDE SEQUENCE [LARGE SCALE GENOMIC DNA]</scope>
    <source>
        <strain evidence="14 15">SAOS 44</strain>
    </source>
</reference>
<keyword evidence="8 12" id="KW-0663">Pyridoxal phosphate</keyword>
<dbReference type="SUPFAM" id="SSF53686">
    <property type="entry name" value="Tryptophan synthase beta subunit-like PLP-dependent enzymes"/>
    <property type="match status" value="1"/>
</dbReference>
<dbReference type="FunFam" id="3.40.50.1100:FF:000004">
    <property type="entry name" value="Tryptophan synthase beta chain"/>
    <property type="match status" value="1"/>
</dbReference>
<evidence type="ECO:0000256" key="3">
    <source>
        <dbReference type="ARBA" id="ARBA00004733"/>
    </source>
</evidence>
<accession>A0A1Q5P363</accession>
<name>A0A1Q5P363_9BACI</name>
<dbReference type="GO" id="GO:0005737">
    <property type="term" value="C:cytoplasm"/>
    <property type="evidence" value="ECO:0007669"/>
    <property type="project" value="TreeGrafter"/>
</dbReference>
<comment type="cofactor">
    <cofactor evidence="1 12">
        <name>pyridoxal 5'-phosphate</name>
        <dbReference type="ChEBI" id="CHEBI:597326"/>
    </cofactor>
</comment>
<evidence type="ECO:0000256" key="2">
    <source>
        <dbReference type="ARBA" id="ARBA00002786"/>
    </source>
</evidence>
<dbReference type="InterPro" id="IPR006653">
    <property type="entry name" value="Trp_synth_b_CS"/>
</dbReference>
<dbReference type="InterPro" id="IPR001926">
    <property type="entry name" value="TrpB-like_PALP"/>
</dbReference>
<dbReference type="PANTHER" id="PTHR48077:SF3">
    <property type="entry name" value="TRYPTOPHAN SYNTHASE"/>
    <property type="match status" value="1"/>
</dbReference>
<dbReference type="EMBL" id="MRWQ01000006">
    <property type="protein sequence ID" value="OKL36628.1"/>
    <property type="molecule type" value="Genomic_DNA"/>
</dbReference>
<keyword evidence="9 12" id="KW-0057">Aromatic amino acid biosynthesis</keyword>
<dbReference type="CDD" id="cd06446">
    <property type="entry name" value="Trp-synth_B"/>
    <property type="match status" value="1"/>
</dbReference>
<dbReference type="InterPro" id="IPR023026">
    <property type="entry name" value="Trp_synth_beta/beta-like"/>
</dbReference>
<evidence type="ECO:0000256" key="8">
    <source>
        <dbReference type="ARBA" id="ARBA00022898"/>
    </source>
</evidence>
<evidence type="ECO:0000256" key="12">
    <source>
        <dbReference type="HAMAP-Rule" id="MF_00133"/>
    </source>
</evidence>
<dbReference type="PANTHER" id="PTHR48077">
    <property type="entry name" value="TRYPTOPHAN SYNTHASE-RELATED"/>
    <property type="match status" value="1"/>
</dbReference>
<protein>
    <recommendedName>
        <fullName evidence="12">Tryptophan synthase beta chain</fullName>
        <ecNumber evidence="12">4.2.1.20</ecNumber>
    </recommendedName>
</protein>
<evidence type="ECO:0000256" key="1">
    <source>
        <dbReference type="ARBA" id="ARBA00001933"/>
    </source>
</evidence>
<evidence type="ECO:0000256" key="6">
    <source>
        <dbReference type="ARBA" id="ARBA00022605"/>
    </source>
</evidence>
<dbReference type="Proteomes" id="UP000186524">
    <property type="component" value="Unassembled WGS sequence"/>
</dbReference>
<evidence type="ECO:0000256" key="7">
    <source>
        <dbReference type="ARBA" id="ARBA00022822"/>
    </source>
</evidence>
<dbReference type="RefSeq" id="WP_073711352.1">
    <property type="nucleotide sequence ID" value="NZ_MRWQ01000006.1"/>
</dbReference>
<comment type="pathway">
    <text evidence="3 12">Amino-acid biosynthesis; L-tryptophan biosynthesis; L-tryptophan from chorismate: step 5/5.</text>
</comment>
<evidence type="ECO:0000256" key="4">
    <source>
        <dbReference type="ARBA" id="ARBA00009982"/>
    </source>
</evidence>
<dbReference type="Gene3D" id="3.40.50.1100">
    <property type="match status" value="2"/>
</dbReference>
<keyword evidence="15" id="KW-1185">Reference proteome</keyword>
<keyword evidence="7 12" id="KW-0822">Tryptophan biosynthesis</keyword>
<dbReference type="PIRSF" id="PIRSF001413">
    <property type="entry name" value="Trp_syn_beta"/>
    <property type="match status" value="1"/>
</dbReference>
<keyword evidence="10 12" id="KW-0456">Lyase</keyword>
<keyword evidence="6 12" id="KW-0028">Amino-acid biosynthesis</keyword>
<proteinExistence type="inferred from homology"/>
<comment type="subunit">
    <text evidence="5 12">Tetramer of two alpha and two beta chains.</text>
</comment>